<evidence type="ECO:0000313" key="2">
    <source>
        <dbReference type="Proteomes" id="UP000029430"/>
    </source>
</evidence>
<reference evidence="1 2" key="1">
    <citation type="submission" date="2014-07" db="EMBL/GenBank/DDBJ databases">
        <authorList>
            <person name="Bishop-Lilly K.A."/>
            <person name="Broomall S.M."/>
            <person name="Chain P.S."/>
            <person name="Chertkov O."/>
            <person name="Coyne S.R."/>
            <person name="Daligault H.E."/>
            <person name="Davenport K.W."/>
            <person name="Erkkila T."/>
            <person name="Frey K.G."/>
            <person name="Gibbons H.S."/>
            <person name="Gu W."/>
            <person name="Jaissle J."/>
            <person name="Johnson S.L."/>
            <person name="Koroleva G.I."/>
            <person name="Ladner J.T."/>
            <person name="Lo C.-C."/>
            <person name="Minogue T.D."/>
            <person name="Munk C."/>
            <person name="Palacios G.F."/>
            <person name="Redden C.L."/>
            <person name="Rosenzweig C.N."/>
            <person name="Scholz M.B."/>
            <person name="Teshima H."/>
            <person name="Xu Y."/>
        </authorList>
    </citation>
    <scope>NUCLEOTIDE SEQUENCE [LARGE SCALE GENOMIC DNA]</scope>
    <source>
        <strain evidence="1 2">ATCC 33641</strain>
    </source>
</reference>
<dbReference type="EMBL" id="JPPS01000010">
    <property type="protein sequence ID" value="KGA43639.1"/>
    <property type="molecule type" value="Genomic_DNA"/>
</dbReference>
<accession>A0ABR4VW66</accession>
<proteinExistence type="predicted"/>
<organism evidence="1 2">
    <name type="scientific">Yersinia frederiksenii ATCC 33641</name>
    <dbReference type="NCBI Taxonomy" id="349966"/>
    <lineage>
        <taxon>Bacteria</taxon>
        <taxon>Pseudomonadati</taxon>
        <taxon>Pseudomonadota</taxon>
        <taxon>Gammaproteobacteria</taxon>
        <taxon>Enterobacterales</taxon>
        <taxon>Yersiniaceae</taxon>
        <taxon>Yersinia</taxon>
    </lineage>
</organism>
<name>A0ABR4VW66_YERFR</name>
<evidence type="ECO:0000313" key="1">
    <source>
        <dbReference type="EMBL" id="KGA43639.1"/>
    </source>
</evidence>
<sequence length="99" mass="10667">MSFSFNKTDSSEIDLELIGACWGLLGVYAGNLDFSAPSNGGGCHTNDRLSGNQQTTISSVKSCHITRNLFNVMKTRQLLALVTEISGVPVYNLIETILA</sequence>
<comment type="caution">
    <text evidence="1">The sequence shown here is derived from an EMBL/GenBank/DDBJ whole genome shotgun (WGS) entry which is preliminary data.</text>
</comment>
<protein>
    <submittedName>
        <fullName evidence="1">Uncharacterized protein</fullName>
    </submittedName>
</protein>
<keyword evidence="2" id="KW-1185">Reference proteome</keyword>
<dbReference type="Proteomes" id="UP000029430">
    <property type="component" value="Unassembled WGS sequence"/>
</dbReference>
<gene>
    <name evidence="1" type="ORF">DJ58_4279</name>
</gene>